<dbReference type="Gene3D" id="3.40.309.10">
    <property type="entry name" value="Aldehyde Dehydrogenase, Chain A, domain 2"/>
    <property type="match status" value="1"/>
</dbReference>
<evidence type="ECO:0000256" key="6">
    <source>
        <dbReference type="SAM" id="MobiDB-lite"/>
    </source>
</evidence>
<keyword evidence="9" id="KW-1185">Reference proteome</keyword>
<dbReference type="SUPFAM" id="SSF53720">
    <property type="entry name" value="ALDH-like"/>
    <property type="match status" value="1"/>
</dbReference>
<reference evidence="8 9" key="1">
    <citation type="journal article" date="2018" name="Mol. Biol. Evol.">
        <title>Broad Genomic Sampling Reveals a Smut Pathogenic Ancestry of the Fungal Clade Ustilaginomycotina.</title>
        <authorList>
            <person name="Kijpornyongpan T."/>
            <person name="Mondo S.J."/>
            <person name="Barry K."/>
            <person name="Sandor L."/>
            <person name="Lee J."/>
            <person name="Lipzen A."/>
            <person name="Pangilinan J."/>
            <person name="LaButti K."/>
            <person name="Hainaut M."/>
            <person name="Henrissat B."/>
            <person name="Grigoriev I.V."/>
            <person name="Spatafora J.W."/>
            <person name="Aime M.C."/>
        </authorList>
    </citation>
    <scope>NUCLEOTIDE SEQUENCE [LARGE SCALE GENOMIC DNA]</scope>
    <source>
        <strain evidence="8 9">MCA 3882</strain>
    </source>
</reference>
<dbReference type="FunFam" id="3.40.605.10:FF:000007">
    <property type="entry name" value="NAD/NADP-dependent betaine aldehyde dehydrogenase"/>
    <property type="match status" value="1"/>
</dbReference>
<dbReference type="InterPro" id="IPR016163">
    <property type="entry name" value="Ald_DH_C"/>
</dbReference>
<dbReference type="Gene3D" id="3.40.605.10">
    <property type="entry name" value="Aldehyde Dehydrogenase, Chain A, domain 1"/>
    <property type="match status" value="1"/>
</dbReference>
<dbReference type="FunFam" id="3.40.309.10:FF:000012">
    <property type="entry name" value="Betaine aldehyde dehydrogenase"/>
    <property type="match status" value="1"/>
</dbReference>
<dbReference type="Pfam" id="PF00171">
    <property type="entry name" value="Aldedh"/>
    <property type="match status" value="1"/>
</dbReference>
<dbReference type="InterPro" id="IPR015590">
    <property type="entry name" value="Aldehyde_DH_dom"/>
</dbReference>
<feature type="domain" description="Aldehyde dehydrogenase" evidence="7">
    <location>
        <begin position="20"/>
        <end position="492"/>
    </location>
</feature>
<feature type="compositionally biased region" description="Polar residues" evidence="6">
    <location>
        <begin position="20"/>
        <end position="29"/>
    </location>
</feature>
<feature type="region of interest" description="Disordered" evidence="6">
    <location>
        <begin position="1"/>
        <end position="29"/>
    </location>
</feature>
<dbReference type="GeneID" id="37021320"/>
<protein>
    <submittedName>
        <fullName evidence="8">Putative aldehyde dehydrogenase</fullName>
    </submittedName>
</protein>
<dbReference type="PANTHER" id="PTHR43860:SF2">
    <property type="entry name" value="BETAINE ALDEHYDE DEHYDROGENASE-RELATED"/>
    <property type="match status" value="1"/>
</dbReference>
<evidence type="ECO:0000256" key="5">
    <source>
        <dbReference type="RuleBase" id="RU003345"/>
    </source>
</evidence>
<keyword evidence="2 5" id="KW-0560">Oxidoreductase</keyword>
<dbReference type="InterPro" id="IPR016161">
    <property type="entry name" value="Ald_DH/histidinol_DH"/>
</dbReference>
<dbReference type="RefSeq" id="XP_025352348.1">
    <property type="nucleotide sequence ID" value="XM_025499539.1"/>
</dbReference>
<evidence type="ECO:0000256" key="3">
    <source>
        <dbReference type="ARBA" id="ARBA00023027"/>
    </source>
</evidence>
<gene>
    <name evidence="8" type="ORF">FA14DRAFT_162323</name>
</gene>
<evidence type="ECO:0000256" key="4">
    <source>
        <dbReference type="PROSITE-ProRule" id="PRU10007"/>
    </source>
</evidence>
<name>A0A316V3B3_9BASI</name>
<dbReference type="STRING" id="1280837.A0A316V3B3"/>
<accession>A0A316V3B3</accession>
<keyword evidence="3" id="KW-0520">NAD</keyword>
<dbReference type="InterPro" id="IPR029510">
    <property type="entry name" value="Ald_DH_CS_GLU"/>
</dbReference>
<dbReference type="Proteomes" id="UP000245771">
    <property type="component" value="Unassembled WGS sequence"/>
</dbReference>
<dbReference type="InParanoid" id="A0A316V3B3"/>
<sequence length="514" mass="55619">MAAITNTKAPKPTLFIDGQWTHSSSGQSRPTINPFDASIITHVDEANAQDAERAIQSARKFQDTSDWSSRTFASRAPLLKKIAELLQKNKAELAKIETIDTGKTIGESEIDIDDVTAVFEFYAEEGIKYDKPKVITGKGIPDTVTSQVTKEAVGVCVLISPWNYPLLQICWKLAPALVAGNSCIVKPSEVTPLSTIYLHKLMLEAGVPPQAIQILTAGGQSVGPTLTTHPSVDLVSFTGGLATGRSIIRSCAETVKRCCVELGGKNPNVIFSDVPLDIAIDMALTAVFVHSGQVCSSGARLIIEDKGSFANDVVAGVVERAQQIVLGNGLEQGTECGPLVSAAHLEKAKGFIEVGKSEGAKLLCGGKQAEDPKLSKGYFFLPTVFDQCDRSMKIVQEETFAPILTVERFKAGDEERAIFLANDTNYGLAAGIQTADKDRSLRIAKRLRHGTVWQNTFGAYTPRAEWGGFGWSGNGRELGSHGLDEYVESKHIYAEKDLGMMGWFQDRRKAKAKL</sequence>
<evidence type="ECO:0000256" key="2">
    <source>
        <dbReference type="ARBA" id="ARBA00023002"/>
    </source>
</evidence>
<evidence type="ECO:0000313" key="8">
    <source>
        <dbReference type="EMBL" id="PWN32046.1"/>
    </source>
</evidence>
<dbReference type="PROSITE" id="PS00687">
    <property type="entry name" value="ALDEHYDE_DEHYDR_GLU"/>
    <property type="match status" value="1"/>
</dbReference>
<dbReference type="GO" id="GO:0016620">
    <property type="term" value="F:oxidoreductase activity, acting on the aldehyde or oxo group of donors, NAD or NADP as acceptor"/>
    <property type="evidence" value="ECO:0007669"/>
    <property type="project" value="InterPro"/>
</dbReference>
<dbReference type="EMBL" id="KZ819606">
    <property type="protein sequence ID" value="PWN32046.1"/>
    <property type="molecule type" value="Genomic_DNA"/>
</dbReference>
<dbReference type="PANTHER" id="PTHR43860">
    <property type="entry name" value="BETAINE ALDEHYDE DEHYDROGENASE"/>
    <property type="match status" value="1"/>
</dbReference>
<evidence type="ECO:0000313" key="9">
    <source>
        <dbReference type="Proteomes" id="UP000245771"/>
    </source>
</evidence>
<dbReference type="OrthoDB" id="310895at2759"/>
<organism evidence="8 9">
    <name type="scientific">Meira miltonrushii</name>
    <dbReference type="NCBI Taxonomy" id="1280837"/>
    <lineage>
        <taxon>Eukaryota</taxon>
        <taxon>Fungi</taxon>
        <taxon>Dikarya</taxon>
        <taxon>Basidiomycota</taxon>
        <taxon>Ustilaginomycotina</taxon>
        <taxon>Exobasidiomycetes</taxon>
        <taxon>Exobasidiales</taxon>
        <taxon>Brachybasidiaceae</taxon>
        <taxon>Meira</taxon>
    </lineage>
</organism>
<dbReference type="InterPro" id="IPR016162">
    <property type="entry name" value="Ald_DH_N"/>
</dbReference>
<dbReference type="AlphaFoldDB" id="A0A316V3B3"/>
<evidence type="ECO:0000256" key="1">
    <source>
        <dbReference type="ARBA" id="ARBA00009986"/>
    </source>
</evidence>
<comment type="similarity">
    <text evidence="1 5">Belongs to the aldehyde dehydrogenase family.</text>
</comment>
<evidence type="ECO:0000259" key="7">
    <source>
        <dbReference type="Pfam" id="PF00171"/>
    </source>
</evidence>
<proteinExistence type="inferred from homology"/>
<feature type="active site" evidence="4">
    <location>
        <position position="261"/>
    </location>
</feature>